<dbReference type="OrthoDB" id="6630062at2759"/>
<proteinExistence type="predicted"/>
<gene>
    <name evidence="1" type="ORF">NEZAVI_LOCUS1582</name>
</gene>
<reference evidence="1" key="1">
    <citation type="submission" date="2022-01" db="EMBL/GenBank/DDBJ databases">
        <authorList>
            <person name="King R."/>
        </authorList>
    </citation>
    <scope>NUCLEOTIDE SEQUENCE</scope>
</reference>
<organism evidence="1 2">
    <name type="scientific">Nezara viridula</name>
    <name type="common">Southern green stink bug</name>
    <name type="synonym">Cimex viridulus</name>
    <dbReference type="NCBI Taxonomy" id="85310"/>
    <lineage>
        <taxon>Eukaryota</taxon>
        <taxon>Metazoa</taxon>
        <taxon>Ecdysozoa</taxon>
        <taxon>Arthropoda</taxon>
        <taxon>Hexapoda</taxon>
        <taxon>Insecta</taxon>
        <taxon>Pterygota</taxon>
        <taxon>Neoptera</taxon>
        <taxon>Paraneoptera</taxon>
        <taxon>Hemiptera</taxon>
        <taxon>Heteroptera</taxon>
        <taxon>Panheteroptera</taxon>
        <taxon>Pentatomomorpha</taxon>
        <taxon>Pentatomoidea</taxon>
        <taxon>Pentatomidae</taxon>
        <taxon>Pentatominae</taxon>
        <taxon>Nezara</taxon>
    </lineage>
</organism>
<evidence type="ECO:0000313" key="1">
    <source>
        <dbReference type="EMBL" id="CAH1390365.1"/>
    </source>
</evidence>
<sequence>MVITKANIKPRGTLSSKTSKLKITTQGKKVISPKKLNEVKLPSHNIKSTSEPRTRLVNEWTEVTRKNSFSPRSESCALQQNSFESVNPFTVLNVDDGTQCQTSDEQAKSVAPKPPPIYVKAVYHFAQFCDDLIKEVNGAHSPFQCRVSQILITVRGSQGGHESRSVKLLRSKRKGREVDGGRGVSKKIEEVNYQEEEREERVCTRGQWRAEVDHAKGKSTRVFAAE</sequence>
<dbReference type="Proteomes" id="UP001152798">
    <property type="component" value="Chromosome 1"/>
</dbReference>
<dbReference type="EMBL" id="OV725077">
    <property type="protein sequence ID" value="CAH1390365.1"/>
    <property type="molecule type" value="Genomic_DNA"/>
</dbReference>
<accession>A0A9P0E3T8</accession>
<dbReference type="AlphaFoldDB" id="A0A9P0E3T8"/>
<name>A0A9P0E3T8_NEZVI</name>
<evidence type="ECO:0000313" key="2">
    <source>
        <dbReference type="Proteomes" id="UP001152798"/>
    </source>
</evidence>
<protein>
    <submittedName>
        <fullName evidence="1">Uncharacterized protein</fullName>
    </submittedName>
</protein>
<keyword evidence="2" id="KW-1185">Reference proteome</keyword>